<dbReference type="InterPro" id="IPR055170">
    <property type="entry name" value="GFO_IDH_MocA-like_dom"/>
</dbReference>
<comment type="caution">
    <text evidence="3">The sequence shown here is derived from an EMBL/GenBank/DDBJ whole genome shotgun (WGS) entry which is preliminary data.</text>
</comment>
<proteinExistence type="predicted"/>
<evidence type="ECO:0000313" key="4">
    <source>
        <dbReference type="Proteomes" id="UP000670947"/>
    </source>
</evidence>
<dbReference type="Pfam" id="PF01408">
    <property type="entry name" value="GFO_IDH_MocA"/>
    <property type="match status" value="1"/>
</dbReference>
<dbReference type="InterPro" id="IPR036291">
    <property type="entry name" value="NAD(P)-bd_dom_sf"/>
</dbReference>
<dbReference type="Pfam" id="PF22725">
    <property type="entry name" value="GFO_IDH_MocA_C3"/>
    <property type="match status" value="1"/>
</dbReference>
<protein>
    <submittedName>
        <fullName evidence="3">Gfo/Idh/MocA family oxidoreductase</fullName>
    </submittedName>
</protein>
<evidence type="ECO:0000259" key="1">
    <source>
        <dbReference type="Pfam" id="PF01408"/>
    </source>
</evidence>
<dbReference type="EMBL" id="JAGGDJ010000002">
    <property type="protein sequence ID" value="MBO7743702.1"/>
    <property type="molecule type" value="Genomic_DNA"/>
</dbReference>
<dbReference type="Gene3D" id="3.40.50.720">
    <property type="entry name" value="NAD(P)-binding Rossmann-like Domain"/>
    <property type="match status" value="1"/>
</dbReference>
<dbReference type="InterPro" id="IPR051317">
    <property type="entry name" value="Gfo/Idh/MocA_oxidoreduct"/>
</dbReference>
<feature type="domain" description="GFO/IDH/MocA-like oxidoreductase" evidence="2">
    <location>
        <begin position="132"/>
        <end position="250"/>
    </location>
</feature>
<keyword evidence="4" id="KW-1185">Reference proteome</keyword>
<reference evidence="3 4" key="1">
    <citation type="submission" date="2021-03" db="EMBL/GenBank/DDBJ databases">
        <title>Paenibacillus artemisicola MWE-103 whole genome sequence.</title>
        <authorList>
            <person name="Ham Y.J."/>
        </authorList>
    </citation>
    <scope>NUCLEOTIDE SEQUENCE [LARGE SCALE GENOMIC DNA]</scope>
    <source>
        <strain evidence="3 4">MWE-103</strain>
    </source>
</reference>
<dbReference type="PANTHER" id="PTHR43708:SF8">
    <property type="entry name" value="OXIDOREDUCTASE"/>
    <property type="match status" value="1"/>
</dbReference>
<dbReference type="Proteomes" id="UP000670947">
    <property type="component" value="Unassembled WGS sequence"/>
</dbReference>
<dbReference type="SUPFAM" id="SSF55347">
    <property type="entry name" value="Glyceraldehyde-3-phosphate dehydrogenase-like, C-terminal domain"/>
    <property type="match status" value="1"/>
</dbReference>
<feature type="domain" description="Gfo/Idh/MocA-like oxidoreductase N-terminal" evidence="1">
    <location>
        <begin position="4"/>
        <end position="124"/>
    </location>
</feature>
<dbReference type="SUPFAM" id="SSF51735">
    <property type="entry name" value="NAD(P)-binding Rossmann-fold domains"/>
    <property type="match status" value="1"/>
</dbReference>
<dbReference type="Gene3D" id="3.30.360.10">
    <property type="entry name" value="Dihydrodipicolinate Reductase, domain 2"/>
    <property type="match status" value="1"/>
</dbReference>
<dbReference type="RefSeq" id="WP_208846705.1">
    <property type="nucleotide sequence ID" value="NZ_JAGGDJ010000002.1"/>
</dbReference>
<gene>
    <name evidence="3" type="ORF">I8J29_05805</name>
</gene>
<dbReference type="InterPro" id="IPR000683">
    <property type="entry name" value="Gfo/Idh/MocA-like_OxRdtase_N"/>
</dbReference>
<accession>A0ABS3W5V4</accession>
<dbReference type="PANTHER" id="PTHR43708">
    <property type="entry name" value="CONSERVED EXPRESSED OXIDOREDUCTASE (EUROFUNG)"/>
    <property type="match status" value="1"/>
</dbReference>
<name>A0ABS3W5V4_9BACL</name>
<sequence>MRRVKVGIIGQGRSGRDIHAATMMNMPELFEIVAISDPVPERRERARKELRCDVAADDQDLYRMSDIELIVNATPSHMHVPVSIACMQRGFHVLCEKPLARWTADVDRLIEVSNQTGQRVAVYHQLRFAPAFRKLCDIIDSGRIGRVVQASLSFNGFSRRWDWQTLQEKNGGNLLNTGAHAVDQGVRLFGQGGQPEVFCLMDRANSFGDAEDYVKLILHGAGRPTVDIELSSCSAYPGAAYVVQGTHGGIKGTHGRLDWKYFKPEEAPAQRLITEALQHADGTPAYCSEQLTWYEESWEPANEREANPYTAAAESYYRALYNTIALGEPLPITLEEVRRQIRVIEQCFEQNEAFASKHRKSSGS</sequence>
<evidence type="ECO:0000259" key="2">
    <source>
        <dbReference type="Pfam" id="PF22725"/>
    </source>
</evidence>
<organism evidence="3 4">
    <name type="scientific">Paenibacillus artemisiicola</name>
    <dbReference type="NCBI Taxonomy" id="1172618"/>
    <lineage>
        <taxon>Bacteria</taxon>
        <taxon>Bacillati</taxon>
        <taxon>Bacillota</taxon>
        <taxon>Bacilli</taxon>
        <taxon>Bacillales</taxon>
        <taxon>Paenibacillaceae</taxon>
        <taxon>Paenibacillus</taxon>
    </lineage>
</organism>
<evidence type="ECO:0000313" key="3">
    <source>
        <dbReference type="EMBL" id="MBO7743702.1"/>
    </source>
</evidence>